<evidence type="ECO:0000256" key="3">
    <source>
        <dbReference type="ARBA" id="ARBA00022516"/>
    </source>
</evidence>
<evidence type="ECO:0000256" key="1">
    <source>
        <dbReference type="ARBA" id="ARBA00004141"/>
    </source>
</evidence>
<keyword evidence="14" id="KW-1185">Reference proteome</keyword>
<evidence type="ECO:0000313" key="13">
    <source>
        <dbReference type="EMBL" id="KAF7378712.1"/>
    </source>
</evidence>
<protein>
    <recommendedName>
        <fullName evidence="10">Fatty acyl-CoA reductase</fullName>
        <ecNumber evidence="10">1.2.1.84</ecNumber>
    </recommendedName>
</protein>
<dbReference type="Pfam" id="PF07993">
    <property type="entry name" value="NAD_binding_4"/>
    <property type="match status" value="1"/>
</dbReference>
<dbReference type="PANTHER" id="PTHR11011:SF60">
    <property type="entry name" value="FATTY ACYL-COA REDUCTASE-RELATED"/>
    <property type="match status" value="1"/>
</dbReference>
<keyword evidence="4 10" id="KW-0812">Transmembrane</keyword>
<evidence type="ECO:0000259" key="12">
    <source>
        <dbReference type="Pfam" id="PF07993"/>
    </source>
</evidence>
<comment type="similarity">
    <text evidence="2 10">Belongs to the fatty acyl-CoA reductase family.</text>
</comment>
<dbReference type="CDD" id="cd05236">
    <property type="entry name" value="FAR-N_SDR_e"/>
    <property type="match status" value="1"/>
</dbReference>
<proteinExistence type="inferred from homology"/>
<evidence type="ECO:0000256" key="7">
    <source>
        <dbReference type="ARBA" id="ARBA00023098"/>
    </source>
</evidence>
<dbReference type="GO" id="GO:0080019">
    <property type="term" value="F:alcohol-forming very long-chain fatty acyl-CoA reductase activity"/>
    <property type="evidence" value="ECO:0007669"/>
    <property type="project" value="InterPro"/>
</dbReference>
<evidence type="ECO:0000256" key="5">
    <source>
        <dbReference type="ARBA" id="ARBA00022857"/>
    </source>
</evidence>
<dbReference type="InterPro" id="IPR033640">
    <property type="entry name" value="FAR_C"/>
</dbReference>
<dbReference type="CDD" id="cd09071">
    <property type="entry name" value="FAR_C"/>
    <property type="match status" value="1"/>
</dbReference>
<evidence type="ECO:0000256" key="9">
    <source>
        <dbReference type="ARBA" id="ARBA00052530"/>
    </source>
</evidence>
<dbReference type="Gene3D" id="3.40.50.720">
    <property type="entry name" value="NAD(P)-binding Rossmann-like Domain"/>
    <property type="match status" value="1"/>
</dbReference>
<dbReference type="InterPro" id="IPR013120">
    <property type="entry name" value="FAR_NAD-bd"/>
</dbReference>
<dbReference type="InterPro" id="IPR036291">
    <property type="entry name" value="NAD(P)-bd_dom_sf"/>
</dbReference>
<feature type="transmembrane region" description="Helical" evidence="10">
    <location>
        <begin position="495"/>
        <end position="517"/>
    </location>
</feature>
<dbReference type="SUPFAM" id="SSF51735">
    <property type="entry name" value="NAD(P)-binding Rossmann-fold domains"/>
    <property type="match status" value="1"/>
</dbReference>
<evidence type="ECO:0000256" key="8">
    <source>
        <dbReference type="ARBA" id="ARBA00023136"/>
    </source>
</evidence>
<name>A0A834IYR0_VESVU</name>
<keyword evidence="10" id="KW-0560">Oxidoreductase</keyword>
<dbReference type="AlphaFoldDB" id="A0A834IYR0"/>
<sequence length="520" mass="59931">MIIEDSALTSRTPTEYALTDMEPSIENVKKPTPIQNFYNGQSIFITGGTGFIGKLLIEKLLRGCPDILCIYVMIRPKKEKNLSQRMKELIEDSLFSTLKKTQPTFLNRLVAIEGDCSLPNLGISKTDRTTLIHEVSIIFHVAATVRFNEKLKSAVAINIQSLNDVINLSKEMPKLKSFIHVSTAFANCIHELIEEKFYDPPMDVDQIFDLTNYMDEKLLDDITPQLLGTYPNTYVFTKSIAESVVRKHVDSMPIGIFRPAIVISTYQEPIPGWIDNTYGPIGITANVLMGLMRTHYCDRTVKANFVPADLIVNGLIVSAWDIANNRRFKKDLPIYNYVSDDNPITYKEFVELIIKYGELIPSEKAIWCHSFLVTKYRLVHLFYVYFLHLLPALIIDTIAVCVGKQPWLLQTYKRIHKMSDLLGYFSTTEWIYTNERWNKVIAKLSPEDRELFFCDIKDLVWGAYFPTYFLGIRKYIFKDPIETLPQARIKWLRSYWIYLTLKILIACVVLVVIWATFGSF</sequence>
<comment type="subcellular location">
    <subcellularLocation>
        <location evidence="1">Membrane</location>
        <topology evidence="1">Multi-pass membrane protein</topology>
    </subcellularLocation>
</comment>
<dbReference type="FunFam" id="3.40.50.720:FF:000143">
    <property type="entry name" value="Fatty acyl-CoA reductase"/>
    <property type="match status" value="1"/>
</dbReference>
<comment type="caution">
    <text evidence="13">The sequence shown here is derived from an EMBL/GenBank/DDBJ whole genome shotgun (WGS) entry which is preliminary data.</text>
</comment>
<evidence type="ECO:0000259" key="11">
    <source>
        <dbReference type="Pfam" id="PF03015"/>
    </source>
</evidence>
<reference evidence="13" key="1">
    <citation type="journal article" date="2020" name="G3 (Bethesda)">
        <title>High-Quality Assemblies for Three Invasive Social Wasps from the &lt;i&gt;Vespula&lt;/i&gt; Genus.</title>
        <authorList>
            <person name="Harrop T.W.R."/>
            <person name="Guhlin J."/>
            <person name="McLaughlin G.M."/>
            <person name="Permina E."/>
            <person name="Stockwell P."/>
            <person name="Gilligan J."/>
            <person name="Le Lec M.F."/>
            <person name="Gruber M.A.M."/>
            <person name="Quinn O."/>
            <person name="Lovegrove M."/>
            <person name="Duncan E.J."/>
            <person name="Remnant E.J."/>
            <person name="Van Eeckhoven J."/>
            <person name="Graham B."/>
            <person name="Knapp R.A."/>
            <person name="Langford K.W."/>
            <person name="Kronenberg Z."/>
            <person name="Press M.O."/>
            <person name="Eacker S.M."/>
            <person name="Wilson-Rankin E.E."/>
            <person name="Purcell J."/>
            <person name="Lester P.J."/>
            <person name="Dearden P.K."/>
        </authorList>
    </citation>
    <scope>NUCLEOTIDE SEQUENCE</scope>
    <source>
        <strain evidence="13">Marl-1</strain>
    </source>
</reference>
<gene>
    <name evidence="13" type="ORF">HZH66_015499</name>
</gene>
<dbReference type="Proteomes" id="UP000614350">
    <property type="component" value="Unassembled WGS sequence"/>
</dbReference>
<feature type="domain" description="Fatty acyl-CoA reductase C-terminal" evidence="11">
    <location>
        <begin position="387"/>
        <end position="479"/>
    </location>
</feature>
<dbReference type="EMBL" id="JACSEA010000025">
    <property type="protein sequence ID" value="KAF7378712.1"/>
    <property type="molecule type" value="Genomic_DNA"/>
</dbReference>
<dbReference type="PANTHER" id="PTHR11011">
    <property type="entry name" value="MALE STERILITY PROTEIN 2-RELATED"/>
    <property type="match status" value="1"/>
</dbReference>
<comment type="function">
    <text evidence="10">Catalyzes the reduction of fatty acyl-CoA to fatty alcohols.</text>
</comment>
<keyword evidence="8 10" id="KW-0472">Membrane</keyword>
<keyword evidence="6 10" id="KW-1133">Transmembrane helix</keyword>
<evidence type="ECO:0000256" key="2">
    <source>
        <dbReference type="ARBA" id="ARBA00005928"/>
    </source>
</evidence>
<dbReference type="GO" id="GO:0005777">
    <property type="term" value="C:peroxisome"/>
    <property type="evidence" value="ECO:0007669"/>
    <property type="project" value="TreeGrafter"/>
</dbReference>
<evidence type="ECO:0000256" key="6">
    <source>
        <dbReference type="ARBA" id="ARBA00022989"/>
    </source>
</evidence>
<dbReference type="InterPro" id="IPR026055">
    <property type="entry name" value="FAR"/>
</dbReference>
<evidence type="ECO:0000256" key="10">
    <source>
        <dbReference type="RuleBase" id="RU363097"/>
    </source>
</evidence>
<keyword evidence="5 10" id="KW-0521">NADP</keyword>
<dbReference type="EC" id="1.2.1.84" evidence="10"/>
<keyword evidence="3 10" id="KW-0444">Lipid biosynthesis</keyword>
<evidence type="ECO:0000256" key="4">
    <source>
        <dbReference type="ARBA" id="ARBA00022692"/>
    </source>
</evidence>
<feature type="transmembrane region" description="Helical" evidence="10">
    <location>
        <begin position="382"/>
        <end position="403"/>
    </location>
</feature>
<keyword evidence="7 10" id="KW-0443">Lipid metabolism</keyword>
<dbReference type="Pfam" id="PF03015">
    <property type="entry name" value="Sterile"/>
    <property type="match status" value="1"/>
</dbReference>
<dbReference type="GO" id="GO:0035336">
    <property type="term" value="P:long-chain fatty-acyl-CoA metabolic process"/>
    <property type="evidence" value="ECO:0007669"/>
    <property type="project" value="TreeGrafter"/>
</dbReference>
<comment type="catalytic activity">
    <reaction evidence="9 10">
        <text>a long-chain fatty acyl-CoA + 2 NADPH + 2 H(+) = a long-chain primary fatty alcohol + 2 NADP(+) + CoA</text>
        <dbReference type="Rhea" id="RHEA:52716"/>
        <dbReference type="ChEBI" id="CHEBI:15378"/>
        <dbReference type="ChEBI" id="CHEBI:57287"/>
        <dbReference type="ChEBI" id="CHEBI:57783"/>
        <dbReference type="ChEBI" id="CHEBI:58349"/>
        <dbReference type="ChEBI" id="CHEBI:77396"/>
        <dbReference type="ChEBI" id="CHEBI:83139"/>
        <dbReference type="EC" id="1.2.1.84"/>
    </reaction>
</comment>
<feature type="domain" description="Thioester reductase (TE)" evidence="12">
    <location>
        <begin position="45"/>
        <end position="313"/>
    </location>
</feature>
<evidence type="ECO:0000313" key="14">
    <source>
        <dbReference type="Proteomes" id="UP000614350"/>
    </source>
</evidence>
<accession>A0A834IYR0</accession>
<dbReference type="GO" id="GO:0102965">
    <property type="term" value="F:alcohol-forming long-chain fatty acyl-CoA reductase activity"/>
    <property type="evidence" value="ECO:0007669"/>
    <property type="project" value="UniProtKB-EC"/>
</dbReference>
<dbReference type="GO" id="GO:0016020">
    <property type="term" value="C:membrane"/>
    <property type="evidence" value="ECO:0007669"/>
    <property type="project" value="UniProtKB-SubCell"/>
</dbReference>
<organism evidence="13 14">
    <name type="scientific">Vespula vulgaris</name>
    <name type="common">Yellow jacket</name>
    <name type="synonym">Wasp</name>
    <dbReference type="NCBI Taxonomy" id="7454"/>
    <lineage>
        <taxon>Eukaryota</taxon>
        <taxon>Metazoa</taxon>
        <taxon>Ecdysozoa</taxon>
        <taxon>Arthropoda</taxon>
        <taxon>Hexapoda</taxon>
        <taxon>Insecta</taxon>
        <taxon>Pterygota</taxon>
        <taxon>Neoptera</taxon>
        <taxon>Endopterygota</taxon>
        <taxon>Hymenoptera</taxon>
        <taxon>Apocrita</taxon>
        <taxon>Aculeata</taxon>
        <taxon>Vespoidea</taxon>
        <taxon>Vespidae</taxon>
        <taxon>Vespinae</taxon>
        <taxon>Vespula</taxon>
    </lineage>
</organism>